<organism evidence="1 2">
    <name type="scientific">Arsenicibacter rosenii</name>
    <dbReference type="NCBI Taxonomy" id="1750698"/>
    <lineage>
        <taxon>Bacteria</taxon>
        <taxon>Pseudomonadati</taxon>
        <taxon>Bacteroidota</taxon>
        <taxon>Cytophagia</taxon>
        <taxon>Cytophagales</taxon>
        <taxon>Spirosomataceae</taxon>
        <taxon>Arsenicibacter</taxon>
    </lineage>
</organism>
<dbReference type="EMBL" id="MORL01000018">
    <property type="protein sequence ID" value="OIN56807.1"/>
    <property type="molecule type" value="Genomic_DNA"/>
</dbReference>
<reference evidence="1 2" key="1">
    <citation type="submission" date="2016-10" db="EMBL/GenBank/DDBJ databases">
        <title>Arsenicibacter rosenii gen. nov., sp. nov., an efficient arsenic-methylating bacterium isolated from an arsenic-contaminated paddy soil.</title>
        <authorList>
            <person name="Huang K."/>
        </authorList>
    </citation>
    <scope>NUCLEOTIDE SEQUENCE [LARGE SCALE GENOMIC DNA]</scope>
    <source>
        <strain evidence="1 2">SM-1</strain>
    </source>
</reference>
<dbReference type="AlphaFoldDB" id="A0A1S2VDF8"/>
<dbReference type="Proteomes" id="UP000181790">
    <property type="component" value="Unassembled WGS sequence"/>
</dbReference>
<accession>A0A1S2VDF8</accession>
<proteinExistence type="predicted"/>
<keyword evidence="2" id="KW-1185">Reference proteome</keyword>
<sequence length="135" mass="15021">METTVTFRSLSVLFLPEQCTTEPKDFFGVSAEYDQKLTACIQEASNRAFRRFAAKADHATCVQTVMRDLTALVDERCPPKSAAELAHVFYLAGMATYHINRTIDDRLKMAAVMQEIGRPDPNNNPAGWHKNAGVA</sequence>
<gene>
    <name evidence="1" type="ORF">BLX24_22800</name>
</gene>
<evidence type="ECO:0000313" key="1">
    <source>
        <dbReference type="EMBL" id="OIN56807.1"/>
    </source>
</evidence>
<comment type="caution">
    <text evidence="1">The sequence shown here is derived from an EMBL/GenBank/DDBJ whole genome shotgun (WGS) entry which is preliminary data.</text>
</comment>
<evidence type="ECO:0000313" key="2">
    <source>
        <dbReference type="Proteomes" id="UP000181790"/>
    </source>
</evidence>
<name>A0A1S2VDF8_9BACT</name>
<dbReference type="RefSeq" id="WP_071505533.1">
    <property type="nucleotide sequence ID" value="NZ_MORL01000018.1"/>
</dbReference>
<protein>
    <submittedName>
        <fullName evidence="1">Uncharacterized protein</fullName>
    </submittedName>
</protein>